<keyword evidence="1" id="KW-0732">Signal</keyword>
<name>A0A285MTV0_9FLAO</name>
<keyword evidence="2" id="KW-0645">Protease</keyword>
<evidence type="ECO:0000256" key="1">
    <source>
        <dbReference type="SAM" id="SignalP"/>
    </source>
</evidence>
<evidence type="ECO:0000313" key="2">
    <source>
        <dbReference type="EMBL" id="SNZ00558.1"/>
    </source>
</evidence>
<accession>A0A285MTV0</accession>
<dbReference type="GO" id="GO:0008233">
    <property type="term" value="F:peptidase activity"/>
    <property type="evidence" value="ECO:0007669"/>
    <property type="project" value="UniProtKB-KW"/>
</dbReference>
<proteinExistence type="predicted"/>
<dbReference type="InterPro" id="IPR021109">
    <property type="entry name" value="Peptidase_aspartic_dom_sf"/>
</dbReference>
<evidence type="ECO:0000313" key="3">
    <source>
        <dbReference type="Proteomes" id="UP000219048"/>
    </source>
</evidence>
<dbReference type="SUPFAM" id="SSF50630">
    <property type="entry name" value="Acid proteases"/>
    <property type="match status" value="1"/>
</dbReference>
<keyword evidence="3" id="KW-1185">Reference proteome</keyword>
<reference evidence="3" key="1">
    <citation type="submission" date="2017-09" db="EMBL/GenBank/DDBJ databases">
        <authorList>
            <person name="Varghese N."/>
            <person name="Submissions S."/>
        </authorList>
    </citation>
    <scope>NUCLEOTIDE SEQUENCE [LARGE SCALE GENOMIC DNA]</scope>
    <source>
        <strain evidence="3">DSM 25885</strain>
    </source>
</reference>
<protein>
    <submittedName>
        <fullName evidence="2">Aspartyl protease</fullName>
    </submittedName>
</protein>
<dbReference type="OrthoDB" id="5580718at2"/>
<gene>
    <name evidence="2" type="ORF">SAMN06265377_2382</name>
</gene>
<dbReference type="PROSITE" id="PS51257">
    <property type="entry name" value="PROKAR_LIPOPROTEIN"/>
    <property type="match status" value="1"/>
</dbReference>
<organism evidence="2 3">
    <name type="scientific">Flagellimonas pacifica</name>
    <dbReference type="NCBI Taxonomy" id="1247520"/>
    <lineage>
        <taxon>Bacteria</taxon>
        <taxon>Pseudomonadati</taxon>
        <taxon>Bacteroidota</taxon>
        <taxon>Flavobacteriia</taxon>
        <taxon>Flavobacteriales</taxon>
        <taxon>Flavobacteriaceae</taxon>
        <taxon>Flagellimonas</taxon>
    </lineage>
</organism>
<dbReference type="RefSeq" id="WP_097046004.1">
    <property type="nucleotide sequence ID" value="NZ_OBEH01000003.1"/>
</dbReference>
<dbReference type="EMBL" id="OBEH01000003">
    <property type="protein sequence ID" value="SNZ00558.1"/>
    <property type="molecule type" value="Genomic_DNA"/>
</dbReference>
<dbReference type="AlphaFoldDB" id="A0A285MTV0"/>
<dbReference type="Gene3D" id="2.40.70.10">
    <property type="entry name" value="Acid Proteases"/>
    <property type="match status" value="1"/>
</dbReference>
<dbReference type="Proteomes" id="UP000219048">
    <property type="component" value="Unassembled WGS sequence"/>
</dbReference>
<keyword evidence="2" id="KW-0378">Hydrolase</keyword>
<feature type="chain" id="PRO_5012267378" evidence="1">
    <location>
        <begin position="24"/>
        <end position="289"/>
    </location>
</feature>
<feature type="signal peptide" evidence="1">
    <location>
        <begin position="1"/>
        <end position="23"/>
    </location>
</feature>
<dbReference type="GO" id="GO:0006508">
    <property type="term" value="P:proteolysis"/>
    <property type="evidence" value="ECO:0007669"/>
    <property type="project" value="UniProtKB-KW"/>
</dbReference>
<sequence length="289" mass="32497">MKVIKPLFIVCLLLIISSCSVTKKQNLGTVAPNNFYHKTTFTTAKSVIVLPFKINGVEKNFLFDTGADYNLIQRDSLMGSTGNFSGATNRKMKMGTEITKSMKIGSVDFNNTFGVNADLKGLKEQITNFGGLIGQPIISKANWLINYPNKTIKISNRDLSDSSFYTLNISRKDGAPYTYITIDDIKHKVLIDFGSSSDFNLPKDSKLAEQLLEKGDFTNRQRERYTIGGLQKISEKFGVIPHIKIGNLEFRNIETTINTSSQPRIGIGFFKDYIIYIDNLNRAYKLKKN</sequence>